<reference evidence="2" key="1">
    <citation type="journal article" date="2019" name="Int. J. Syst. Evol. Microbiol.">
        <title>The Global Catalogue of Microorganisms (GCM) 10K type strain sequencing project: providing services to taxonomists for standard genome sequencing and annotation.</title>
        <authorList>
            <consortium name="The Broad Institute Genomics Platform"/>
            <consortium name="The Broad Institute Genome Sequencing Center for Infectious Disease"/>
            <person name="Wu L."/>
            <person name="Ma J."/>
        </authorList>
    </citation>
    <scope>NUCLEOTIDE SEQUENCE [LARGE SCALE GENOMIC DNA]</scope>
    <source>
        <strain evidence="2">IBRC-M 10906</strain>
    </source>
</reference>
<dbReference type="EMBL" id="JBHUOF010000016">
    <property type="protein sequence ID" value="MFD2800433.1"/>
    <property type="molecule type" value="Genomic_DNA"/>
</dbReference>
<evidence type="ECO:0000313" key="2">
    <source>
        <dbReference type="Proteomes" id="UP001597478"/>
    </source>
</evidence>
<comment type="caution">
    <text evidence="1">The sequence shown here is derived from an EMBL/GenBank/DDBJ whole genome shotgun (WGS) entry which is preliminary data.</text>
</comment>
<dbReference type="Proteomes" id="UP001597478">
    <property type="component" value="Unassembled WGS sequence"/>
</dbReference>
<organism evidence="1 2">
    <name type="scientific">Prauserella oleivorans</name>
    <dbReference type="NCBI Taxonomy" id="1478153"/>
    <lineage>
        <taxon>Bacteria</taxon>
        <taxon>Bacillati</taxon>
        <taxon>Actinomycetota</taxon>
        <taxon>Actinomycetes</taxon>
        <taxon>Pseudonocardiales</taxon>
        <taxon>Pseudonocardiaceae</taxon>
        <taxon>Prauserella</taxon>
    </lineage>
</organism>
<protein>
    <submittedName>
        <fullName evidence="1">Uncharacterized protein</fullName>
    </submittedName>
</protein>
<gene>
    <name evidence="1" type="ORF">ACFS2C_13600</name>
</gene>
<evidence type="ECO:0000313" key="1">
    <source>
        <dbReference type="EMBL" id="MFD2800433.1"/>
    </source>
</evidence>
<sequence>MTATPAALTDVISREDQPHLVAMFASIGAGYRFIYVCHDGAPLDVLDVAAALTTDTDDIAMIYALRPRRAVVDTYRTYDRRTAVGERYRADEYQQRGAHPLWVRRGSVATVVAELLSLPDDDQRGSPRRARARGELWLPGQSLS</sequence>
<name>A0ABW5W941_9PSEU</name>
<dbReference type="RefSeq" id="WP_377390201.1">
    <property type="nucleotide sequence ID" value="NZ_JBHSAN010000021.1"/>
</dbReference>
<proteinExistence type="predicted"/>
<accession>A0ABW5W941</accession>
<keyword evidence="2" id="KW-1185">Reference proteome</keyword>